<feature type="compositionally biased region" description="Polar residues" evidence="4">
    <location>
        <begin position="32"/>
        <end position="43"/>
    </location>
</feature>
<keyword evidence="3" id="KW-1015">Disulfide bond</keyword>
<dbReference type="InterPro" id="IPR050159">
    <property type="entry name" value="Kazal-type_SerProtInhib"/>
</dbReference>
<gene>
    <name evidence="8" type="primary">LOC110196059</name>
</gene>
<keyword evidence="8" id="KW-0646">Protease inhibitor</keyword>
<dbReference type="PANTHER" id="PTHR47499">
    <property type="entry name" value="SERINE PROTEASE INHIBITOR KAZAL-TYPE 7 SPINK7"/>
    <property type="match status" value="1"/>
</dbReference>
<dbReference type="SMART" id="SM00280">
    <property type="entry name" value="KAZAL"/>
    <property type="match status" value="1"/>
</dbReference>
<keyword evidence="2" id="KW-0964">Secreted</keyword>
<dbReference type="SUPFAM" id="SSF100895">
    <property type="entry name" value="Kazal-type serine protease inhibitors"/>
    <property type="match status" value="1"/>
</dbReference>
<dbReference type="Pfam" id="PF00050">
    <property type="entry name" value="Kazal_1"/>
    <property type="match status" value="1"/>
</dbReference>
<proteinExistence type="predicted"/>
<dbReference type="InParanoid" id="A0A6P5J0R9"/>
<keyword evidence="8" id="KW-0722">Serine protease inhibitor</keyword>
<feature type="signal peptide" evidence="5">
    <location>
        <begin position="1"/>
        <end position="23"/>
    </location>
</feature>
<dbReference type="RefSeq" id="XP_020824811.1">
    <property type="nucleotide sequence ID" value="XM_020969152.1"/>
</dbReference>
<organism evidence="7 8">
    <name type="scientific">Phascolarctos cinereus</name>
    <name type="common">Koala</name>
    <dbReference type="NCBI Taxonomy" id="38626"/>
    <lineage>
        <taxon>Eukaryota</taxon>
        <taxon>Metazoa</taxon>
        <taxon>Chordata</taxon>
        <taxon>Craniata</taxon>
        <taxon>Vertebrata</taxon>
        <taxon>Euteleostomi</taxon>
        <taxon>Mammalia</taxon>
        <taxon>Metatheria</taxon>
        <taxon>Diprotodontia</taxon>
        <taxon>Phascolarctidae</taxon>
        <taxon>Phascolarctos</taxon>
    </lineage>
</organism>
<evidence type="ECO:0000313" key="8">
    <source>
        <dbReference type="RefSeq" id="XP_020824811.1"/>
    </source>
</evidence>
<dbReference type="Proteomes" id="UP000515140">
    <property type="component" value="Unplaced"/>
</dbReference>
<keyword evidence="5" id="KW-0732">Signal</keyword>
<dbReference type="AlphaFoldDB" id="A0A6P5J0R9"/>
<dbReference type="InterPro" id="IPR002350">
    <property type="entry name" value="Kazal_dom"/>
</dbReference>
<evidence type="ECO:0000256" key="3">
    <source>
        <dbReference type="ARBA" id="ARBA00023157"/>
    </source>
</evidence>
<dbReference type="GeneID" id="110196059"/>
<comment type="subcellular location">
    <subcellularLocation>
        <location evidence="1">Secreted</location>
    </subcellularLocation>
</comment>
<dbReference type="InterPro" id="IPR036058">
    <property type="entry name" value="Kazal_dom_sf"/>
</dbReference>
<feature type="compositionally biased region" description="Polar residues" evidence="4">
    <location>
        <begin position="60"/>
        <end position="70"/>
    </location>
</feature>
<sequence>MKTAIVCILFSLVLGAIFAGAASQVGKAGGANKNQKPGISNQKVRPGSTADKEEEKNMAKSPSGNIAEVQNDSKKPSEDQGNCPALFDPVCGSDEKTYNNMCSFEEANKKSNGKLNLKHKGKC</sequence>
<keyword evidence="7" id="KW-1185">Reference proteome</keyword>
<evidence type="ECO:0000256" key="4">
    <source>
        <dbReference type="SAM" id="MobiDB-lite"/>
    </source>
</evidence>
<accession>A0A6P5J0R9</accession>
<evidence type="ECO:0000313" key="7">
    <source>
        <dbReference type="Proteomes" id="UP000515140"/>
    </source>
</evidence>
<feature type="chain" id="PRO_5027813862" evidence="5">
    <location>
        <begin position="24"/>
        <end position="123"/>
    </location>
</feature>
<feature type="domain" description="Kazal-like" evidence="6">
    <location>
        <begin position="82"/>
        <end position="123"/>
    </location>
</feature>
<dbReference type="PROSITE" id="PS51465">
    <property type="entry name" value="KAZAL_2"/>
    <property type="match status" value="1"/>
</dbReference>
<feature type="region of interest" description="Disordered" evidence="4">
    <location>
        <begin position="26"/>
        <end position="82"/>
    </location>
</feature>
<evidence type="ECO:0000256" key="1">
    <source>
        <dbReference type="ARBA" id="ARBA00004613"/>
    </source>
</evidence>
<evidence type="ECO:0000259" key="6">
    <source>
        <dbReference type="PROSITE" id="PS51465"/>
    </source>
</evidence>
<evidence type="ECO:0000256" key="2">
    <source>
        <dbReference type="ARBA" id="ARBA00022525"/>
    </source>
</evidence>
<dbReference type="PANTHER" id="PTHR47499:SF2">
    <property type="entry name" value="SERINE PROTEASE INHIBITOR KAZAL-TYPE 9"/>
    <property type="match status" value="1"/>
</dbReference>
<name>A0A6P5J0R9_PHACI</name>
<dbReference type="GO" id="GO:0005576">
    <property type="term" value="C:extracellular region"/>
    <property type="evidence" value="ECO:0007669"/>
    <property type="project" value="UniProtKB-SubCell"/>
</dbReference>
<protein>
    <submittedName>
        <fullName evidence="8">Serine protease inhibitor Kazal-type 12-like</fullName>
    </submittedName>
</protein>
<dbReference type="GO" id="GO:0004867">
    <property type="term" value="F:serine-type endopeptidase inhibitor activity"/>
    <property type="evidence" value="ECO:0007669"/>
    <property type="project" value="UniProtKB-KW"/>
</dbReference>
<dbReference type="KEGG" id="pcw:110196059"/>
<dbReference type="Gene3D" id="3.30.60.30">
    <property type="match status" value="1"/>
</dbReference>
<reference evidence="8" key="1">
    <citation type="submission" date="2025-08" db="UniProtKB">
        <authorList>
            <consortium name="RefSeq"/>
        </authorList>
    </citation>
    <scope>IDENTIFICATION</scope>
    <source>
        <tissue evidence="8">Spleen</tissue>
    </source>
</reference>
<evidence type="ECO:0000256" key="5">
    <source>
        <dbReference type="SAM" id="SignalP"/>
    </source>
</evidence>
<dbReference type="CDD" id="cd00104">
    <property type="entry name" value="KAZAL_FS"/>
    <property type="match status" value="1"/>
</dbReference>